<comment type="caution">
    <text evidence="8">The sequence shown here is derived from an EMBL/GenBank/DDBJ whole genome shotgun (WGS) entry which is preliminary data.</text>
</comment>
<evidence type="ECO:0000256" key="5">
    <source>
        <dbReference type="ARBA" id="ARBA00038359"/>
    </source>
</evidence>
<comment type="similarity">
    <text evidence="5">Belongs to the SAT4 family.</text>
</comment>
<evidence type="ECO:0000256" key="6">
    <source>
        <dbReference type="SAM" id="Phobius"/>
    </source>
</evidence>
<dbReference type="PANTHER" id="PTHR33048:SF146">
    <property type="entry name" value="INTEGRAL MEMBRANE PROTEIN"/>
    <property type="match status" value="1"/>
</dbReference>
<feature type="transmembrane region" description="Helical" evidence="6">
    <location>
        <begin position="140"/>
        <end position="161"/>
    </location>
</feature>
<organism evidence="8 9">
    <name type="scientific">Stereocaulon virgatum</name>
    <dbReference type="NCBI Taxonomy" id="373712"/>
    <lineage>
        <taxon>Eukaryota</taxon>
        <taxon>Fungi</taxon>
        <taxon>Dikarya</taxon>
        <taxon>Ascomycota</taxon>
        <taxon>Pezizomycotina</taxon>
        <taxon>Lecanoromycetes</taxon>
        <taxon>OSLEUM clade</taxon>
        <taxon>Lecanoromycetidae</taxon>
        <taxon>Lecanorales</taxon>
        <taxon>Lecanorineae</taxon>
        <taxon>Stereocaulaceae</taxon>
        <taxon>Stereocaulon</taxon>
    </lineage>
</organism>
<feature type="transmembrane region" description="Helical" evidence="6">
    <location>
        <begin position="104"/>
        <end position="128"/>
    </location>
</feature>
<evidence type="ECO:0000256" key="3">
    <source>
        <dbReference type="ARBA" id="ARBA00022989"/>
    </source>
</evidence>
<keyword evidence="4 6" id="KW-0472">Membrane</keyword>
<evidence type="ECO:0000256" key="2">
    <source>
        <dbReference type="ARBA" id="ARBA00022692"/>
    </source>
</evidence>
<dbReference type="EMBL" id="JBEFKJ010000022">
    <property type="protein sequence ID" value="KAL2040131.1"/>
    <property type="molecule type" value="Genomic_DNA"/>
</dbReference>
<feature type="transmembrane region" description="Helical" evidence="6">
    <location>
        <begin position="20"/>
        <end position="44"/>
    </location>
</feature>
<protein>
    <recommendedName>
        <fullName evidence="7">Rhodopsin domain-containing protein</fullName>
    </recommendedName>
</protein>
<evidence type="ECO:0000259" key="7">
    <source>
        <dbReference type="Pfam" id="PF20684"/>
    </source>
</evidence>
<evidence type="ECO:0000256" key="1">
    <source>
        <dbReference type="ARBA" id="ARBA00004141"/>
    </source>
</evidence>
<dbReference type="InterPro" id="IPR049326">
    <property type="entry name" value="Rhodopsin_dom_fungi"/>
</dbReference>
<comment type="subcellular location">
    <subcellularLocation>
        <location evidence="1">Membrane</location>
        <topology evidence="1">Multi-pass membrane protein</topology>
    </subcellularLocation>
</comment>
<sequence length="261" mass="28655">MTTPGISSLPEPPDGDRNKGAAVIVMGICGGGLGFALVSMRLWARARIVKRLGLDDFFILLGLILMIAVLVIQGLMVKYGLGRHQYYLNLSPNLLEQEPKSVEWLYIGEAVFLASVMFTRISICLFLLHIFGTKKMWRWGLHSVIVCVIIIGLSTLIMVFFECHPVRKIWQPSHPGTCWRSEVALGVGGFNGAASVVCDWTLAALPIAFMWNIQISVRNKVGICILMGMGSFSGVCARFETALLFNAKKTQDASCKSTTAL</sequence>
<reference evidence="8 9" key="1">
    <citation type="submission" date="2024-09" db="EMBL/GenBank/DDBJ databases">
        <title>Rethinking Asexuality: The Enigmatic Case of Functional Sexual Genes in Lepraria (Stereocaulaceae).</title>
        <authorList>
            <person name="Doellman M."/>
            <person name="Sun Y."/>
            <person name="Barcenas-Pena A."/>
            <person name="Lumbsch H.T."/>
            <person name="Grewe F."/>
        </authorList>
    </citation>
    <scope>NUCLEOTIDE SEQUENCE [LARGE SCALE GENOMIC DNA]</scope>
    <source>
        <strain evidence="8 9">Mercado 3170</strain>
    </source>
</reference>
<dbReference type="Pfam" id="PF20684">
    <property type="entry name" value="Fung_rhodopsin"/>
    <property type="match status" value="1"/>
</dbReference>
<keyword evidence="9" id="KW-1185">Reference proteome</keyword>
<keyword evidence="3 6" id="KW-1133">Transmembrane helix</keyword>
<gene>
    <name evidence="8" type="ORF">N7G274_007034</name>
</gene>
<name>A0ABR4A5D6_9LECA</name>
<feature type="domain" description="Rhodopsin" evidence="7">
    <location>
        <begin position="40"/>
        <end position="258"/>
    </location>
</feature>
<dbReference type="Proteomes" id="UP001590950">
    <property type="component" value="Unassembled WGS sequence"/>
</dbReference>
<keyword evidence="2 6" id="KW-0812">Transmembrane</keyword>
<evidence type="ECO:0000313" key="9">
    <source>
        <dbReference type="Proteomes" id="UP001590950"/>
    </source>
</evidence>
<evidence type="ECO:0000256" key="4">
    <source>
        <dbReference type="ARBA" id="ARBA00023136"/>
    </source>
</evidence>
<evidence type="ECO:0000313" key="8">
    <source>
        <dbReference type="EMBL" id="KAL2040131.1"/>
    </source>
</evidence>
<feature type="transmembrane region" description="Helical" evidence="6">
    <location>
        <begin position="56"/>
        <end position="76"/>
    </location>
</feature>
<accession>A0ABR4A5D6</accession>
<dbReference type="InterPro" id="IPR052337">
    <property type="entry name" value="SAT4-like"/>
</dbReference>
<proteinExistence type="inferred from homology"/>
<dbReference type="PANTHER" id="PTHR33048">
    <property type="entry name" value="PTH11-LIKE INTEGRAL MEMBRANE PROTEIN (AFU_ORTHOLOGUE AFUA_5G11245)"/>
    <property type="match status" value="1"/>
</dbReference>